<feature type="active site" evidence="3">
    <location>
        <position position="141"/>
    </location>
</feature>
<accession>A0AAW0BAM4</accession>
<protein>
    <submittedName>
        <fullName evidence="8">Acid protease</fullName>
    </submittedName>
</protein>
<keyword evidence="2 5" id="KW-0064">Aspartyl protease</keyword>
<evidence type="ECO:0000256" key="4">
    <source>
        <dbReference type="PIRSR" id="PIRSR601461-2"/>
    </source>
</evidence>
<dbReference type="GO" id="GO:0006508">
    <property type="term" value="P:proteolysis"/>
    <property type="evidence" value="ECO:0007669"/>
    <property type="project" value="UniProtKB-KW"/>
</dbReference>
<sequence>MFKKAALLFAVAFALSVAAVPASSSPVDAVNWGTNSSIPLRRRTSLTKPNGVFDKDKAIAATVATKNKHRQNLINLQKNKGLAAFNAGAKIGVPASVPVDVEARLLRKRQDESLTDEEQDLEWAGGISVGTPKHNFLIDFDTGSADLWIPSSACTSSTCAKKSKYNPSSSSTSFKKPGKFSIHYGDGSSVSGPIYTDTVTVAGIAVRDQYFSGADTLAPFFEKDPVDGILGMAWPSISNLREKPFFNKAIESGAVRSGVFGLYLASSRSTLYLGGTDTSKYHGDIEYIDIDNDGGFWQATGGEVKVGGGVVVRNIDTIIDSGTTLMYGPPSLVAEIFDEVEGSSPYDEADGFYTYPCNSPPTISFNWGGADWIISPENLNLGTTGFPNECVASLAAMDLGLGESVFLLGDAYMKNVYSVFNFDNAKVGFAKLA</sequence>
<evidence type="ECO:0000256" key="6">
    <source>
        <dbReference type="SAM" id="SignalP"/>
    </source>
</evidence>
<dbReference type="FunFam" id="2.40.70.10:FF:000008">
    <property type="entry name" value="Cathepsin D"/>
    <property type="match status" value="1"/>
</dbReference>
<dbReference type="PRINTS" id="PR00792">
    <property type="entry name" value="PEPSIN"/>
</dbReference>
<keyword evidence="5 8" id="KW-0645">Protease</keyword>
<evidence type="ECO:0000313" key="9">
    <source>
        <dbReference type="Proteomes" id="UP001362999"/>
    </source>
</evidence>
<evidence type="ECO:0000256" key="5">
    <source>
        <dbReference type="RuleBase" id="RU000454"/>
    </source>
</evidence>
<keyword evidence="9" id="KW-1185">Reference proteome</keyword>
<comment type="similarity">
    <text evidence="1 5">Belongs to the peptidase A1 family.</text>
</comment>
<keyword evidence="5" id="KW-0378">Hydrolase</keyword>
<name>A0AAW0BAM4_9AGAR</name>
<comment type="caution">
    <text evidence="8">The sequence shown here is derived from an EMBL/GenBank/DDBJ whole genome shotgun (WGS) entry which is preliminary data.</text>
</comment>
<feature type="domain" description="Peptidase A1" evidence="7">
    <location>
        <begin position="123"/>
        <end position="430"/>
    </location>
</feature>
<evidence type="ECO:0000313" key="8">
    <source>
        <dbReference type="EMBL" id="KAK7023295.1"/>
    </source>
</evidence>
<dbReference type="PANTHER" id="PTHR47966">
    <property type="entry name" value="BETA-SITE APP-CLEAVING ENZYME, ISOFORM A-RELATED"/>
    <property type="match status" value="1"/>
</dbReference>
<evidence type="ECO:0000256" key="2">
    <source>
        <dbReference type="ARBA" id="ARBA00022750"/>
    </source>
</evidence>
<feature type="active site" evidence="3">
    <location>
        <position position="320"/>
    </location>
</feature>
<proteinExistence type="inferred from homology"/>
<gene>
    <name evidence="8" type="ORF">R3P38DRAFT_3357102</name>
</gene>
<dbReference type="InterPro" id="IPR001969">
    <property type="entry name" value="Aspartic_peptidase_AS"/>
</dbReference>
<dbReference type="Proteomes" id="UP001362999">
    <property type="component" value="Unassembled WGS sequence"/>
</dbReference>
<keyword evidence="4" id="KW-1015">Disulfide bond</keyword>
<evidence type="ECO:0000256" key="1">
    <source>
        <dbReference type="ARBA" id="ARBA00007447"/>
    </source>
</evidence>
<dbReference type="InterPro" id="IPR034164">
    <property type="entry name" value="Pepsin-like_dom"/>
</dbReference>
<dbReference type="AlphaFoldDB" id="A0AAW0BAM4"/>
<dbReference type="EMBL" id="JAWWNJ010000036">
    <property type="protein sequence ID" value="KAK7023295.1"/>
    <property type="molecule type" value="Genomic_DNA"/>
</dbReference>
<organism evidence="8 9">
    <name type="scientific">Favolaschia claudopus</name>
    <dbReference type="NCBI Taxonomy" id="2862362"/>
    <lineage>
        <taxon>Eukaryota</taxon>
        <taxon>Fungi</taxon>
        <taxon>Dikarya</taxon>
        <taxon>Basidiomycota</taxon>
        <taxon>Agaricomycotina</taxon>
        <taxon>Agaricomycetes</taxon>
        <taxon>Agaricomycetidae</taxon>
        <taxon>Agaricales</taxon>
        <taxon>Marasmiineae</taxon>
        <taxon>Mycenaceae</taxon>
        <taxon>Favolaschia</taxon>
    </lineage>
</organism>
<evidence type="ECO:0000259" key="7">
    <source>
        <dbReference type="PROSITE" id="PS51767"/>
    </source>
</evidence>
<reference evidence="8 9" key="1">
    <citation type="journal article" date="2024" name="J Genomics">
        <title>Draft genome sequencing and assembly of Favolaschia claudopus CIRM-BRFM 2984 isolated from oak limbs.</title>
        <authorList>
            <person name="Navarro D."/>
            <person name="Drula E."/>
            <person name="Chaduli D."/>
            <person name="Cazenave R."/>
            <person name="Ahrendt S."/>
            <person name="Wang J."/>
            <person name="Lipzen A."/>
            <person name="Daum C."/>
            <person name="Barry K."/>
            <person name="Grigoriev I.V."/>
            <person name="Favel A."/>
            <person name="Rosso M.N."/>
            <person name="Martin F."/>
        </authorList>
    </citation>
    <scope>NUCLEOTIDE SEQUENCE [LARGE SCALE GENOMIC DNA]</scope>
    <source>
        <strain evidence="8 9">CIRM-BRFM 2984</strain>
    </source>
</reference>
<keyword evidence="6" id="KW-0732">Signal</keyword>
<dbReference type="Pfam" id="PF00026">
    <property type="entry name" value="Asp"/>
    <property type="match status" value="1"/>
</dbReference>
<dbReference type="GO" id="GO:0004190">
    <property type="term" value="F:aspartic-type endopeptidase activity"/>
    <property type="evidence" value="ECO:0007669"/>
    <property type="project" value="UniProtKB-KW"/>
</dbReference>
<dbReference type="InterPro" id="IPR001461">
    <property type="entry name" value="Aspartic_peptidase_A1"/>
</dbReference>
<dbReference type="Gene3D" id="2.40.70.10">
    <property type="entry name" value="Acid Proteases"/>
    <property type="match status" value="2"/>
</dbReference>
<feature type="disulfide bond" evidence="4">
    <location>
        <begin position="154"/>
        <end position="159"/>
    </location>
</feature>
<dbReference type="InterPro" id="IPR033121">
    <property type="entry name" value="PEPTIDASE_A1"/>
</dbReference>
<feature type="signal peptide" evidence="6">
    <location>
        <begin position="1"/>
        <end position="24"/>
    </location>
</feature>
<evidence type="ECO:0000256" key="3">
    <source>
        <dbReference type="PIRSR" id="PIRSR601461-1"/>
    </source>
</evidence>
<dbReference type="CDD" id="cd05471">
    <property type="entry name" value="pepsin_like"/>
    <property type="match status" value="1"/>
</dbReference>
<dbReference type="InterPro" id="IPR021109">
    <property type="entry name" value="Peptidase_aspartic_dom_sf"/>
</dbReference>
<dbReference type="PANTHER" id="PTHR47966:SF57">
    <property type="entry name" value="PEPTIDASE A1 DOMAIN-CONTAINING PROTEIN"/>
    <property type="match status" value="1"/>
</dbReference>
<dbReference type="PROSITE" id="PS51767">
    <property type="entry name" value="PEPTIDASE_A1"/>
    <property type="match status" value="1"/>
</dbReference>
<dbReference type="SUPFAM" id="SSF50630">
    <property type="entry name" value="Acid proteases"/>
    <property type="match status" value="1"/>
</dbReference>
<dbReference type="PROSITE" id="PS00141">
    <property type="entry name" value="ASP_PROTEASE"/>
    <property type="match status" value="1"/>
</dbReference>
<feature type="chain" id="PRO_5043373368" evidence="6">
    <location>
        <begin position="25"/>
        <end position="433"/>
    </location>
</feature>